<organism evidence="1 2">
    <name type="scientific">Devosia salina</name>
    <dbReference type="NCBI Taxonomy" id="2860336"/>
    <lineage>
        <taxon>Bacteria</taxon>
        <taxon>Pseudomonadati</taxon>
        <taxon>Pseudomonadota</taxon>
        <taxon>Alphaproteobacteria</taxon>
        <taxon>Hyphomicrobiales</taxon>
        <taxon>Devosiaceae</taxon>
        <taxon>Devosia</taxon>
    </lineage>
</organism>
<name>A0ABX8WCA1_9HYPH</name>
<keyword evidence="2" id="KW-1185">Reference proteome</keyword>
<evidence type="ECO:0000313" key="2">
    <source>
        <dbReference type="Proteomes" id="UP000825799"/>
    </source>
</evidence>
<reference evidence="1 2" key="1">
    <citation type="submission" date="2021-08" db="EMBL/GenBank/DDBJ databases">
        <title>Devosia salina sp. nov., isolated from the South China Sea sediment.</title>
        <authorList>
            <person name="Zhou Z."/>
        </authorList>
    </citation>
    <scope>NUCLEOTIDE SEQUENCE [LARGE SCALE GENOMIC DNA]</scope>
    <source>
        <strain evidence="1 2">SCS-3</strain>
    </source>
</reference>
<dbReference type="EMBL" id="CP080590">
    <property type="protein sequence ID" value="QYO76559.1"/>
    <property type="molecule type" value="Genomic_DNA"/>
</dbReference>
<accession>A0ABX8WCA1</accession>
<evidence type="ECO:0000313" key="1">
    <source>
        <dbReference type="EMBL" id="QYO76559.1"/>
    </source>
</evidence>
<dbReference type="RefSeq" id="WP_220305046.1">
    <property type="nucleotide sequence ID" value="NZ_CP080590.1"/>
</dbReference>
<proteinExistence type="predicted"/>
<dbReference type="Proteomes" id="UP000825799">
    <property type="component" value="Chromosome"/>
</dbReference>
<protein>
    <submittedName>
        <fullName evidence="1">Uncharacterized protein</fullName>
    </submittedName>
</protein>
<sequence>MTIAAETRSLIEAALDGDPALATLAVVGASPATLVGRIAPGIPASTIGGSAYYLQPPFGRETLVELVVRVQRLRWQRSAPLTPLALPPVEADLLALHQKHKRATVGFECLPGWTDLLDAVFTWLDEIASDRNWALDQIKEKYGTLRFYWHGDLPELGDAIISAAEHLSGHVCEVCGAPGSQQSWNGWWNTHCPDHKRRRSS</sequence>
<gene>
    <name evidence="1" type="ORF">K1X15_18525</name>
</gene>